<name>A0A645CZ66_9ZZZZ</name>
<reference evidence="1" key="1">
    <citation type="submission" date="2019-08" db="EMBL/GenBank/DDBJ databases">
        <authorList>
            <person name="Kucharzyk K."/>
            <person name="Murdoch R.W."/>
            <person name="Higgins S."/>
            <person name="Loffler F."/>
        </authorList>
    </citation>
    <scope>NUCLEOTIDE SEQUENCE</scope>
</reference>
<dbReference type="EMBL" id="VSSQ01031313">
    <property type="protein sequence ID" value="MPM82148.1"/>
    <property type="molecule type" value="Genomic_DNA"/>
</dbReference>
<accession>A0A645CZ66</accession>
<dbReference type="AlphaFoldDB" id="A0A645CZ66"/>
<proteinExistence type="predicted"/>
<organism evidence="1">
    <name type="scientific">bioreactor metagenome</name>
    <dbReference type="NCBI Taxonomy" id="1076179"/>
    <lineage>
        <taxon>unclassified sequences</taxon>
        <taxon>metagenomes</taxon>
        <taxon>ecological metagenomes</taxon>
    </lineage>
</organism>
<evidence type="ECO:0000313" key="1">
    <source>
        <dbReference type="EMBL" id="MPM82148.1"/>
    </source>
</evidence>
<protein>
    <submittedName>
        <fullName evidence="1">Uncharacterized protein</fullName>
    </submittedName>
</protein>
<gene>
    <name evidence="1" type="ORF">SDC9_129209</name>
</gene>
<comment type="caution">
    <text evidence="1">The sequence shown here is derived from an EMBL/GenBank/DDBJ whole genome shotgun (WGS) entry which is preliminary data.</text>
</comment>
<sequence length="254" mass="27328">MRSVAAIQGRGGTDCIEAETAGCIVEFNHLRGHNILIDGKHVENALSLGGRGKVKPYLSLTEEAEGDLREGEGLLLQHLLAHGSLSGGTLEKLSSGWYLCKKLLNGDHGSLACSAGKHCSFLAIVHRDLECILALVTAFNGDGRDCCDAVERFTPEAHALNVVQVLEFTHLAGGMALTEQGKIFLFNALPVIHELDLLKPSVGDTGDQGLRSCVEGVVQEFPKYGSRSFYDFPCGNTLCHQGVEQFDSHKKTLA</sequence>